<evidence type="ECO:0000256" key="1">
    <source>
        <dbReference type="SAM" id="MobiDB-lite"/>
    </source>
</evidence>
<organism evidence="2 3">
    <name type="scientific">Pleuronectes platessa</name>
    <name type="common">European plaice</name>
    <dbReference type="NCBI Taxonomy" id="8262"/>
    <lineage>
        <taxon>Eukaryota</taxon>
        <taxon>Metazoa</taxon>
        <taxon>Chordata</taxon>
        <taxon>Craniata</taxon>
        <taxon>Vertebrata</taxon>
        <taxon>Euteleostomi</taxon>
        <taxon>Actinopterygii</taxon>
        <taxon>Neopterygii</taxon>
        <taxon>Teleostei</taxon>
        <taxon>Neoteleostei</taxon>
        <taxon>Acanthomorphata</taxon>
        <taxon>Carangaria</taxon>
        <taxon>Pleuronectiformes</taxon>
        <taxon>Pleuronectoidei</taxon>
        <taxon>Pleuronectidae</taxon>
        <taxon>Pleuronectes</taxon>
    </lineage>
</organism>
<evidence type="ECO:0000313" key="2">
    <source>
        <dbReference type="EMBL" id="CAB1444182.1"/>
    </source>
</evidence>
<feature type="region of interest" description="Disordered" evidence="1">
    <location>
        <begin position="210"/>
        <end position="243"/>
    </location>
</feature>
<dbReference type="Proteomes" id="UP001153269">
    <property type="component" value="Unassembled WGS sequence"/>
</dbReference>
<keyword evidence="3" id="KW-1185">Reference proteome</keyword>
<dbReference type="AlphaFoldDB" id="A0A9N7V745"/>
<feature type="region of interest" description="Disordered" evidence="1">
    <location>
        <begin position="85"/>
        <end position="117"/>
    </location>
</feature>
<gene>
    <name evidence="2" type="ORF">PLEPLA_LOCUS31898</name>
</gene>
<accession>A0A9N7V745</accession>
<evidence type="ECO:0000313" key="3">
    <source>
        <dbReference type="Proteomes" id="UP001153269"/>
    </source>
</evidence>
<sequence>MSGARERQALSLLLREEGGRCDGHGLELTSGSTGQTAGKQRPCMLRETCSGQWFPSLDVAQKMSCRSKPGPTEVCWWPADVAGADEKSGHPVNHSNTQRREEDPRQSESNTTQHTHLLSRTVALRRRHLKDMSRDKTQLRTRGFSVKATMKNSVFTSEGKSIQTTPDPNLNFRVAKGLQIAEPIECIYIKHTSFTVCSASGIKMELANSVPKSAPQPASPSLPGPPSSLAHPTNPGGQMETPC</sequence>
<reference evidence="2" key="1">
    <citation type="submission" date="2020-03" db="EMBL/GenBank/DDBJ databases">
        <authorList>
            <person name="Weist P."/>
        </authorList>
    </citation>
    <scope>NUCLEOTIDE SEQUENCE</scope>
</reference>
<feature type="compositionally biased region" description="Pro residues" evidence="1">
    <location>
        <begin position="217"/>
        <end position="226"/>
    </location>
</feature>
<proteinExistence type="predicted"/>
<name>A0A9N7V745_PLEPL</name>
<comment type="caution">
    <text evidence="2">The sequence shown here is derived from an EMBL/GenBank/DDBJ whole genome shotgun (WGS) entry which is preliminary data.</text>
</comment>
<protein>
    <submittedName>
        <fullName evidence="2">Uncharacterized protein</fullName>
    </submittedName>
</protein>
<dbReference type="EMBL" id="CADEAL010003323">
    <property type="protein sequence ID" value="CAB1444182.1"/>
    <property type="molecule type" value="Genomic_DNA"/>
</dbReference>
<feature type="compositionally biased region" description="Polar residues" evidence="1">
    <location>
        <begin position="107"/>
        <end position="117"/>
    </location>
</feature>